<organism evidence="2 3">
    <name type="scientific">Trapa incisa</name>
    <dbReference type="NCBI Taxonomy" id="236973"/>
    <lineage>
        <taxon>Eukaryota</taxon>
        <taxon>Viridiplantae</taxon>
        <taxon>Streptophyta</taxon>
        <taxon>Embryophyta</taxon>
        <taxon>Tracheophyta</taxon>
        <taxon>Spermatophyta</taxon>
        <taxon>Magnoliopsida</taxon>
        <taxon>eudicotyledons</taxon>
        <taxon>Gunneridae</taxon>
        <taxon>Pentapetalae</taxon>
        <taxon>rosids</taxon>
        <taxon>malvids</taxon>
        <taxon>Myrtales</taxon>
        <taxon>Lythraceae</taxon>
        <taxon>Trapa</taxon>
    </lineage>
</organism>
<name>A0AAN7JZA8_9MYRT</name>
<feature type="region of interest" description="Disordered" evidence="1">
    <location>
        <begin position="80"/>
        <end position="107"/>
    </location>
</feature>
<gene>
    <name evidence="2" type="ORF">SAY87_006793</name>
</gene>
<protein>
    <submittedName>
        <fullName evidence="2">Uncharacterized protein</fullName>
    </submittedName>
</protein>
<comment type="caution">
    <text evidence="2">The sequence shown here is derived from an EMBL/GenBank/DDBJ whole genome shotgun (WGS) entry which is preliminary data.</text>
</comment>
<dbReference type="Proteomes" id="UP001345219">
    <property type="component" value="Chromosome 6"/>
</dbReference>
<evidence type="ECO:0000313" key="2">
    <source>
        <dbReference type="EMBL" id="KAK4756666.1"/>
    </source>
</evidence>
<reference evidence="2 3" key="1">
    <citation type="journal article" date="2023" name="Hortic Res">
        <title>Pangenome of water caltrop reveals structural variations and asymmetric subgenome divergence after allopolyploidization.</title>
        <authorList>
            <person name="Zhang X."/>
            <person name="Chen Y."/>
            <person name="Wang L."/>
            <person name="Yuan Y."/>
            <person name="Fang M."/>
            <person name="Shi L."/>
            <person name="Lu R."/>
            <person name="Comes H.P."/>
            <person name="Ma Y."/>
            <person name="Chen Y."/>
            <person name="Huang G."/>
            <person name="Zhou Y."/>
            <person name="Zheng Z."/>
            <person name="Qiu Y."/>
        </authorList>
    </citation>
    <scope>NUCLEOTIDE SEQUENCE [LARGE SCALE GENOMIC DNA]</scope>
    <source>
        <tissue evidence="2">Roots</tissue>
    </source>
</reference>
<evidence type="ECO:0000256" key="1">
    <source>
        <dbReference type="SAM" id="MobiDB-lite"/>
    </source>
</evidence>
<keyword evidence="3" id="KW-1185">Reference proteome</keyword>
<evidence type="ECO:0000313" key="3">
    <source>
        <dbReference type="Proteomes" id="UP001345219"/>
    </source>
</evidence>
<dbReference type="AlphaFoldDB" id="A0AAN7JZA8"/>
<feature type="compositionally biased region" description="Basic and acidic residues" evidence="1">
    <location>
        <begin position="93"/>
        <end position="107"/>
    </location>
</feature>
<accession>A0AAN7JZA8</accession>
<proteinExistence type="predicted"/>
<feature type="compositionally biased region" description="Polar residues" evidence="1">
    <location>
        <begin position="82"/>
        <end position="91"/>
    </location>
</feature>
<sequence length="107" mass="12563">MRVGGLKQLQTRETTRQMQFLRLTTITKSIAFLEVFQAMRAQTTMDIRQRRNNRANEQLHGFRRHDYMLFVTLDHTHARNPDQISIVSQSRAAGREMDSRNKDRSGS</sequence>
<dbReference type="EMBL" id="JAXIOK010000013">
    <property type="protein sequence ID" value="KAK4756666.1"/>
    <property type="molecule type" value="Genomic_DNA"/>
</dbReference>